<dbReference type="InterPro" id="IPR001647">
    <property type="entry name" value="HTH_TetR"/>
</dbReference>
<dbReference type="InterPro" id="IPR036271">
    <property type="entry name" value="Tet_transcr_reg_TetR-rel_C_sf"/>
</dbReference>
<feature type="domain" description="HTH tetR-type" evidence="5">
    <location>
        <begin position="5"/>
        <end position="65"/>
    </location>
</feature>
<dbReference type="GO" id="GO:0003677">
    <property type="term" value="F:DNA binding"/>
    <property type="evidence" value="ECO:0007669"/>
    <property type="project" value="UniProtKB-UniRule"/>
</dbReference>
<proteinExistence type="predicted"/>
<dbReference type="OrthoDB" id="9798857at2"/>
<protein>
    <submittedName>
        <fullName evidence="6">TetR/AcrR family transcriptional regulator</fullName>
    </submittedName>
</protein>
<feature type="DNA-binding region" description="H-T-H motif" evidence="4">
    <location>
        <begin position="28"/>
        <end position="47"/>
    </location>
</feature>
<keyword evidence="2 4" id="KW-0238">DNA-binding</keyword>
<dbReference type="AlphaFoldDB" id="A0A3A1N732"/>
<dbReference type="RefSeq" id="WP_119608566.1">
    <property type="nucleotide sequence ID" value="NZ_QXFH01000075.1"/>
</dbReference>
<dbReference type="PROSITE" id="PS01081">
    <property type="entry name" value="HTH_TETR_1"/>
    <property type="match status" value="1"/>
</dbReference>
<dbReference type="InterPro" id="IPR011075">
    <property type="entry name" value="TetR_C"/>
</dbReference>
<accession>A0A3A1N732</accession>
<evidence type="ECO:0000256" key="1">
    <source>
        <dbReference type="ARBA" id="ARBA00023015"/>
    </source>
</evidence>
<comment type="caution">
    <text evidence="6">The sequence shown here is derived from an EMBL/GenBank/DDBJ whole genome shotgun (WGS) entry which is preliminary data.</text>
</comment>
<dbReference type="SUPFAM" id="SSF48498">
    <property type="entry name" value="Tetracyclin repressor-like, C-terminal domain"/>
    <property type="match status" value="1"/>
</dbReference>
<keyword evidence="3" id="KW-0804">Transcription</keyword>
<dbReference type="EMBL" id="QXFH01000075">
    <property type="protein sequence ID" value="RIV31640.1"/>
    <property type="molecule type" value="Genomic_DNA"/>
</dbReference>
<dbReference type="InterPro" id="IPR009057">
    <property type="entry name" value="Homeodomain-like_sf"/>
</dbReference>
<dbReference type="PROSITE" id="PS50977">
    <property type="entry name" value="HTH_TETR_2"/>
    <property type="match status" value="1"/>
</dbReference>
<keyword evidence="1" id="KW-0805">Transcription regulation</keyword>
<evidence type="ECO:0000256" key="4">
    <source>
        <dbReference type="PROSITE-ProRule" id="PRU00335"/>
    </source>
</evidence>
<dbReference type="SUPFAM" id="SSF46689">
    <property type="entry name" value="Homeodomain-like"/>
    <property type="match status" value="1"/>
</dbReference>
<evidence type="ECO:0000256" key="3">
    <source>
        <dbReference type="ARBA" id="ARBA00023163"/>
    </source>
</evidence>
<reference evidence="6 7" key="1">
    <citation type="submission" date="2018-08" db="EMBL/GenBank/DDBJ databases">
        <title>Proposal of Muricauda 72 sp.nov. and Muricauda NH166 sp.nov., isolated from seawater.</title>
        <authorList>
            <person name="Cheng H."/>
            <person name="Wu Y.-H."/>
            <person name="Guo L.-L."/>
            <person name="Xu X.-W."/>
        </authorList>
    </citation>
    <scope>NUCLEOTIDE SEQUENCE [LARGE SCALE GENOMIC DNA]</scope>
    <source>
        <strain evidence="6 7">KCTC 22173</strain>
    </source>
</reference>
<evidence type="ECO:0000256" key="2">
    <source>
        <dbReference type="ARBA" id="ARBA00023125"/>
    </source>
</evidence>
<dbReference type="PANTHER" id="PTHR47506">
    <property type="entry name" value="TRANSCRIPTIONAL REGULATORY PROTEIN"/>
    <property type="match status" value="1"/>
</dbReference>
<evidence type="ECO:0000259" key="5">
    <source>
        <dbReference type="PROSITE" id="PS50977"/>
    </source>
</evidence>
<keyword evidence="7" id="KW-1185">Reference proteome</keyword>
<organism evidence="6 7">
    <name type="scientific">Flagellimonas lutimaris</name>
    <dbReference type="NCBI Taxonomy" id="475082"/>
    <lineage>
        <taxon>Bacteria</taxon>
        <taxon>Pseudomonadati</taxon>
        <taxon>Bacteroidota</taxon>
        <taxon>Flavobacteriia</taxon>
        <taxon>Flavobacteriales</taxon>
        <taxon>Flavobacteriaceae</taxon>
        <taxon>Flagellimonas</taxon>
    </lineage>
</organism>
<dbReference type="Pfam" id="PF16925">
    <property type="entry name" value="TetR_C_13"/>
    <property type="match status" value="1"/>
</dbReference>
<dbReference type="PRINTS" id="PR00455">
    <property type="entry name" value="HTHTETR"/>
</dbReference>
<gene>
    <name evidence="6" type="ORF">D2V08_12845</name>
</gene>
<dbReference type="Proteomes" id="UP000266067">
    <property type="component" value="Unassembled WGS sequence"/>
</dbReference>
<evidence type="ECO:0000313" key="7">
    <source>
        <dbReference type="Proteomes" id="UP000266067"/>
    </source>
</evidence>
<dbReference type="Gene3D" id="1.10.357.10">
    <property type="entry name" value="Tetracycline Repressor, domain 2"/>
    <property type="match status" value="1"/>
</dbReference>
<name>A0A3A1N732_9FLAO</name>
<dbReference type="Pfam" id="PF00440">
    <property type="entry name" value="TetR_N"/>
    <property type="match status" value="1"/>
</dbReference>
<dbReference type="InterPro" id="IPR023772">
    <property type="entry name" value="DNA-bd_HTH_TetR-type_CS"/>
</dbReference>
<evidence type="ECO:0000313" key="6">
    <source>
        <dbReference type="EMBL" id="RIV31640.1"/>
    </source>
</evidence>
<dbReference type="PANTHER" id="PTHR47506:SF1">
    <property type="entry name" value="HTH-TYPE TRANSCRIPTIONAL REGULATOR YJDC"/>
    <property type="match status" value="1"/>
</dbReference>
<sequence length="194" mass="22080">MNKAQQTRKYILETAFSLVYENGFQSTSIDKIIAETNVTKGAFYYHFKNKEEMGMAIINEILTVSINENLVKPLANHGQKAEVIYQTIKNFMLSISDRQLRLGCPTNNMIQEMAPLNTTFARALLSIIENWKQKLSEAIIEGQKDGSISPNQDAVVLAAFIISSYEGARTLGKLYKSFEYYNFYLKQLKALLEK</sequence>